<evidence type="ECO:0000313" key="6">
    <source>
        <dbReference type="EMBL" id="BCB87880.1"/>
    </source>
</evidence>
<dbReference type="SUPFAM" id="SSF63829">
    <property type="entry name" value="Calcium-dependent phosphotriesterase"/>
    <property type="match status" value="1"/>
</dbReference>
<evidence type="ECO:0000256" key="2">
    <source>
        <dbReference type="ARBA" id="ARBA00022801"/>
    </source>
</evidence>
<dbReference type="InterPro" id="IPR005511">
    <property type="entry name" value="SMP-30"/>
</dbReference>
<feature type="active site" description="Proton donor/acceptor" evidence="3">
    <location>
        <position position="199"/>
    </location>
</feature>
<keyword evidence="2" id="KW-0378">Hydrolase</keyword>
<reference evidence="6 7" key="2">
    <citation type="submission" date="2020-03" db="EMBL/GenBank/DDBJ databases">
        <authorList>
            <person name="Ichikawa N."/>
            <person name="Kimura A."/>
            <person name="Kitahashi Y."/>
            <person name="Uohara A."/>
        </authorList>
    </citation>
    <scope>NUCLEOTIDE SEQUENCE [LARGE SCALE GENOMIC DNA]</scope>
    <source>
        <strain evidence="6 7">NBRC 105367</strain>
    </source>
</reference>
<name>A0A6F8YP31_9ACTN</name>
<dbReference type="GO" id="GO:0016787">
    <property type="term" value="F:hydrolase activity"/>
    <property type="evidence" value="ECO:0007669"/>
    <property type="project" value="UniProtKB-KW"/>
</dbReference>
<dbReference type="InterPro" id="IPR013658">
    <property type="entry name" value="SGL"/>
</dbReference>
<keyword evidence="4" id="KW-0479">Metal-binding</keyword>
<evidence type="ECO:0000313" key="7">
    <source>
        <dbReference type="Proteomes" id="UP000503011"/>
    </source>
</evidence>
<dbReference type="PANTHER" id="PTHR47572">
    <property type="entry name" value="LIPOPROTEIN-RELATED"/>
    <property type="match status" value="1"/>
</dbReference>
<keyword evidence="7" id="KW-1185">Reference proteome</keyword>
<dbReference type="RefSeq" id="WP_173159253.1">
    <property type="nucleotide sequence ID" value="NZ_AP022871.1"/>
</dbReference>
<accession>A0A6F8YP31</accession>
<evidence type="ECO:0000256" key="1">
    <source>
        <dbReference type="ARBA" id="ARBA00008853"/>
    </source>
</evidence>
<dbReference type="Pfam" id="PF08450">
    <property type="entry name" value="SGL"/>
    <property type="match status" value="1"/>
</dbReference>
<dbReference type="Gene3D" id="2.120.10.30">
    <property type="entry name" value="TolB, C-terminal domain"/>
    <property type="match status" value="1"/>
</dbReference>
<dbReference type="PANTHER" id="PTHR47572:SF4">
    <property type="entry name" value="LACTONASE DRP35"/>
    <property type="match status" value="1"/>
</dbReference>
<feature type="binding site" evidence="4">
    <location>
        <position position="151"/>
    </location>
    <ligand>
        <name>a divalent metal cation</name>
        <dbReference type="ChEBI" id="CHEBI:60240"/>
    </ligand>
</feature>
<feature type="domain" description="SMP-30/Gluconolactonase/LRE-like region" evidence="5">
    <location>
        <begin position="13"/>
        <end position="256"/>
    </location>
</feature>
<evidence type="ECO:0000256" key="4">
    <source>
        <dbReference type="PIRSR" id="PIRSR605511-2"/>
    </source>
</evidence>
<comment type="cofactor">
    <cofactor evidence="4">
        <name>Zn(2+)</name>
        <dbReference type="ChEBI" id="CHEBI:29105"/>
    </cofactor>
    <text evidence="4">Binds 1 divalent metal cation per subunit.</text>
</comment>
<dbReference type="KEGG" id="psuu:Psuf_051930"/>
<protein>
    <submittedName>
        <fullName evidence="6">Gluconolaconase</fullName>
    </submittedName>
</protein>
<keyword evidence="4" id="KW-0862">Zinc</keyword>
<dbReference type="GO" id="GO:0046872">
    <property type="term" value="F:metal ion binding"/>
    <property type="evidence" value="ECO:0007669"/>
    <property type="project" value="UniProtKB-KW"/>
</dbReference>
<feature type="binding site" evidence="4">
    <location>
        <position position="199"/>
    </location>
    <ligand>
        <name>a divalent metal cation</name>
        <dbReference type="ChEBI" id="CHEBI:60240"/>
    </ligand>
</feature>
<feature type="binding site" evidence="4">
    <location>
        <position position="102"/>
    </location>
    <ligand>
        <name>substrate</name>
    </ligand>
</feature>
<dbReference type="AlphaFoldDB" id="A0A6F8YP31"/>
<dbReference type="PRINTS" id="PR01790">
    <property type="entry name" value="SMP30FAMILY"/>
</dbReference>
<sequence length="280" mass="29561">MSDPRILMDGIVFGESARWHDGRLWFADWARREIVAVDLDGKSEVVLHAPGADFSPICLDWLPDGRLLVLSAANRAVVRQEPDGTLVTHADLGGASDAPQWNEIAVDHRGNAYLDNIAFDFPGGEFRPGLVALATPDGAVRQVADGFGFPNGMAVTPDGSTLIVAESYAHVLTAFDIAPDGGLSNRRTWAQLGEAAAPDGICVDAEGAVWYADVPNHQCVRVREGGEVLQVVDTGLGCFSCALGGPDGRTLLMVVADWSKGPAMFTGDPTGQILAVDVAA</sequence>
<gene>
    <name evidence="6" type="ORF">Psuf_051930</name>
</gene>
<dbReference type="InterPro" id="IPR011042">
    <property type="entry name" value="6-blade_b-propeller_TolB-like"/>
</dbReference>
<organism evidence="6 7">
    <name type="scientific">Phytohabitans suffuscus</name>
    <dbReference type="NCBI Taxonomy" id="624315"/>
    <lineage>
        <taxon>Bacteria</taxon>
        <taxon>Bacillati</taxon>
        <taxon>Actinomycetota</taxon>
        <taxon>Actinomycetes</taxon>
        <taxon>Micromonosporales</taxon>
        <taxon>Micromonosporaceae</taxon>
    </lineage>
</organism>
<feature type="binding site" evidence="4">
    <location>
        <position position="15"/>
    </location>
    <ligand>
        <name>a divalent metal cation</name>
        <dbReference type="ChEBI" id="CHEBI:60240"/>
    </ligand>
</feature>
<feature type="binding site" evidence="4">
    <location>
        <position position="120"/>
    </location>
    <ligand>
        <name>substrate</name>
    </ligand>
</feature>
<evidence type="ECO:0000256" key="3">
    <source>
        <dbReference type="PIRSR" id="PIRSR605511-1"/>
    </source>
</evidence>
<comment type="similarity">
    <text evidence="1">Belongs to the SMP-30/CGR1 family.</text>
</comment>
<reference evidence="6 7" key="1">
    <citation type="submission" date="2020-03" db="EMBL/GenBank/DDBJ databases">
        <title>Whole genome shotgun sequence of Phytohabitans suffuscus NBRC 105367.</title>
        <authorList>
            <person name="Komaki H."/>
            <person name="Tamura T."/>
        </authorList>
    </citation>
    <scope>NUCLEOTIDE SEQUENCE [LARGE SCALE GENOMIC DNA]</scope>
    <source>
        <strain evidence="6 7">NBRC 105367</strain>
    </source>
</reference>
<dbReference type="InterPro" id="IPR051262">
    <property type="entry name" value="SMP-30/CGR1_Lactonase"/>
</dbReference>
<dbReference type="EMBL" id="AP022871">
    <property type="protein sequence ID" value="BCB87880.1"/>
    <property type="molecule type" value="Genomic_DNA"/>
</dbReference>
<evidence type="ECO:0000259" key="5">
    <source>
        <dbReference type="Pfam" id="PF08450"/>
    </source>
</evidence>
<proteinExistence type="inferred from homology"/>
<dbReference type="Proteomes" id="UP000503011">
    <property type="component" value="Chromosome"/>
</dbReference>